<proteinExistence type="predicted"/>
<gene>
    <name evidence="1" type="ORF">C7B64_20910</name>
</gene>
<dbReference type="EMBL" id="PVWJ01000146">
    <property type="protein sequence ID" value="PSB00928.1"/>
    <property type="molecule type" value="Genomic_DNA"/>
</dbReference>
<name>A0A2T1BYF2_9CYAN</name>
<dbReference type="AlphaFoldDB" id="A0A2T1BYF2"/>
<keyword evidence="2" id="KW-1185">Reference proteome</keyword>
<comment type="caution">
    <text evidence="1">The sequence shown here is derived from an EMBL/GenBank/DDBJ whole genome shotgun (WGS) entry which is preliminary data.</text>
</comment>
<dbReference type="Proteomes" id="UP000238762">
    <property type="component" value="Unassembled WGS sequence"/>
</dbReference>
<accession>A0A2T1BYF2</accession>
<organism evidence="1 2">
    <name type="scientific">Merismopedia glauca CCAP 1448/3</name>
    <dbReference type="NCBI Taxonomy" id="1296344"/>
    <lineage>
        <taxon>Bacteria</taxon>
        <taxon>Bacillati</taxon>
        <taxon>Cyanobacteriota</taxon>
        <taxon>Cyanophyceae</taxon>
        <taxon>Synechococcales</taxon>
        <taxon>Merismopediaceae</taxon>
        <taxon>Merismopedia</taxon>
    </lineage>
</organism>
<reference evidence="1 2" key="1">
    <citation type="submission" date="2018-02" db="EMBL/GenBank/DDBJ databases">
        <authorList>
            <person name="Cohen D.B."/>
            <person name="Kent A.D."/>
        </authorList>
    </citation>
    <scope>NUCLEOTIDE SEQUENCE [LARGE SCALE GENOMIC DNA]</scope>
    <source>
        <strain evidence="1 2">CCAP 1448/3</strain>
    </source>
</reference>
<evidence type="ECO:0000313" key="2">
    <source>
        <dbReference type="Proteomes" id="UP000238762"/>
    </source>
</evidence>
<sequence length="68" mass="7415">MVISRNLVTNPLIVASFITIGTTTSWANSAWSTTKAYNNSSSLNFTVPGQIQSAKVFTFRGRQAPLNH</sequence>
<reference evidence="1 2" key="2">
    <citation type="submission" date="2018-03" db="EMBL/GenBank/DDBJ databases">
        <title>The ancient ancestry and fast evolution of plastids.</title>
        <authorList>
            <person name="Moore K.R."/>
            <person name="Magnabosco C."/>
            <person name="Momper L."/>
            <person name="Gold D.A."/>
            <person name="Bosak T."/>
            <person name="Fournier G.P."/>
        </authorList>
    </citation>
    <scope>NUCLEOTIDE SEQUENCE [LARGE SCALE GENOMIC DNA]</scope>
    <source>
        <strain evidence="1 2">CCAP 1448/3</strain>
    </source>
</reference>
<evidence type="ECO:0000313" key="1">
    <source>
        <dbReference type="EMBL" id="PSB00928.1"/>
    </source>
</evidence>
<dbReference type="RefSeq" id="WP_106291014.1">
    <property type="nucleotide sequence ID" value="NZ_CAWNTC010000184.1"/>
</dbReference>
<protein>
    <submittedName>
        <fullName evidence="1">Uncharacterized protein</fullName>
    </submittedName>
</protein>